<comment type="caution">
    <text evidence="1">The sequence shown here is derived from an EMBL/GenBank/DDBJ whole genome shotgun (WGS) entry which is preliminary data.</text>
</comment>
<accession>A0A242WDZ5</accession>
<proteinExistence type="predicted"/>
<reference evidence="1 2" key="1">
    <citation type="submission" date="2016-10" db="EMBL/GenBank/DDBJ databases">
        <title>Comparative genomics of Bacillus thuringiensis reveals a path to pathogens against multiple invertebrate hosts.</title>
        <authorList>
            <person name="Zheng J."/>
            <person name="Gao Q."/>
            <person name="Liu H."/>
            <person name="Peng D."/>
            <person name="Ruan L."/>
            <person name="Sun M."/>
        </authorList>
    </citation>
    <scope>NUCLEOTIDE SEQUENCE [LARGE SCALE GENOMIC DNA]</scope>
    <source>
        <strain evidence="1">BGSC 4AC1</strain>
    </source>
</reference>
<gene>
    <name evidence="1" type="ORF">BK699_05560</name>
</gene>
<organism evidence="1 2">
    <name type="scientific">Bacillus thuringiensis serovar mexicanensis</name>
    <dbReference type="NCBI Taxonomy" id="180868"/>
    <lineage>
        <taxon>Bacteria</taxon>
        <taxon>Bacillati</taxon>
        <taxon>Bacillota</taxon>
        <taxon>Bacilli</taxon>
        <taxon>Bacillales</taxon>
        <taxon>Bacillaceae</taxon>
        <taxon>Bacillus</taxon>
        <taxon>Bacillus cereus group</taxon>
    </lineage>
</organism>
<name>A0A242WDZ5_BACTU</name>
<dbReference type="Proteomes" id="UP000195152">
    <property type="component" value="Unassembled WGS sequence"/>
</dbReference>
<dbReference type="AlphaFoldDB" id="A0A242WDZ5"/>
<evidence type="ECO:0000313" key="2">
    <source>
        <dbReference type="Proteomes" id="UP000195152"/>
    </source>
</evidence>
<protein>
    <submittedName>
        <fullName evidence="1">Uncharacterized protein</fullName>
    </submittedName>
</protein>
<dbReference type="EMBL" id="NFCF01000051">
    <property type="protein sequence ID" value="OTW52836.1"/>
    <property type="molecule type" value="Genomic_DNA"/>
</dbReference>
<sequence length="60" mass="7368">MRSSLICELIHFIFYCKILLPLYYSNTILKIQPLIYTFITFYHLCLDRTIPFEFEKYHCP</sequence>
<evidence type="ECO:0000313" key="1">
    <source>
        <dbReference type="EMBL" id="OTW52836.1"/>
    </source>
</evidence>